<gene>
    <name evidence="1" type="ORF">L6164_020870</name>
</gene>
<name>A0ACB9MWP5_BAUVA</name>
<evidence type="ECO:0000313" key="1">
    <source>
        <dbReference type="EMBL" id="KAI4328522.1"/>
    </source>
</evidence>
<sequence length="702" mass="79326">MEFTKGQPMKRCQHTKNTLPLTSAHSNLTGPCPVNHRATTTLPPPQSSFLSLPSLKMIPLLPLLFLFFFFFNSSLQSEVSISLSPTTLSRSGDTVVIKWSGIDSPSELDWLGIYSPPESSDDNFVGYVFLSKSPTWKSGSGSISLPLVNLRSNYSFRIFHWTSSEINLKRHDHDRNPLPGTKHLLATSEELLFEKDRGPEQIHLALTDNEDEMRVMYVTGDPSETYVRYGEKENKLNEVSVAHVKRYEREHMCDSPANDSLGWRDPGYIHDGVMTNLKKGVRYYYKVGSDAGGWSATHSFVSRNSDSDETIAFLFGDMGTAPPYTTFVRAQEESISTVKWILRDIEALGAKPAFISHIGDISYAKGHAWLWDQFFYQIEPIATKLPYHVCIGNHEYNWPSQPFKPYWAAYGTDGGGECGVPYSLRFNMPGNSSESTGTNAPATRNLYYSFDMGAVHFVYISTETNFLRGSNQYNFLKHDLESVDRKKTPFVVVQGHRPMYTTSNEIRDAALRAKMLEHLEPLLVKNNVTLALWGHVHRYERFCPLNNFTCSSWVQNGEDKEGYTVHLVIGMAGQDWQPIWEPRPQHPDMPVFPQPERSIYRGGEFGYTRLVATKEKLVLSYIGNHDGEVHDRVEILASGEVVSGGKADYENVKSSLSWYYVKAGILMVLGAFIGYVLGFFSHSRKKLEAKGDWTPVKTTEES</sequence>
<comment type="caution">
    <text evidence="1">The sequence shown here is derived from an EMBL/GenBank/DDBJ whole genome shotgun (WGS) entry which is preliminary data.</text>
</comment>
<accession>A0ACB9MWP5</accession>
<dbReference type="EMBL" id="CM039433">
    <property type="protein sequence ID" value="KAI4328522.1"/>
    <property type="molecule type" value="Genomic_DNA"/>
</dbReference>
<reference evidence="1 2" key="1">
    <citation type="journal article" date="2022" name="DNA Res.">
        <title>Chromosomal-level genome assembly of the orchid tree Bauhinia variegata (Leguminosae; Cercidoideae) supports the allotetraploid origin hypothesis of Bauhinia.</title>
        <authorList>
            <person name="Zhong Y."/>
            <person name="Chen Y."/>
            <person name="Zheng D."/>
            <person name="Pang J."/>
            <person name="Liu Y."/>
            <person name="Luo S."/>
            <person name="Meng S."/>
            <person name="Qian L."/>
            <person name="Wei D."/>
            <person name="Dai S."/>
            <person name="Zhou R."/>
        </authorList>
    </citation>
    <scope>NUCLEOTIDE SEQUENCE [LARGE SCALE GENOMIC DNA]</scope>
    <source>
        <strain evidence="1">BV-YZ2020</strain>
    </source>
</reference>
<keyword evidence="2" id="KW-1185">Reference proteome</keyword>
<organism evidence="1 2">
    <name type="scientific">Bauhinia variegata</name>
    <name type="common">Purple orchid tree</name>
    <name type="synonym">Phanera variegata</name>
    <dbReference type="NCBI Taxonomy" id="167791"/>
    <lineage>
        <taxon>Eukaryota</taxon>
        <taxon>Viridiplantae</taxon>
        <taxon>Streptophyta</taxon>
        <taxon>Embryophyta</taxon>
        <taxon>Tracheophyta</taxon>
        <taxon>Spermatophyta</taxon>
        <taxon>Magnoliopsida</taxon>
        <taxon>eudicotyledons</taxon>
        <taxon>Gunneridae</taxon>
        <taxon>Pentapetalae</taxon>
        <taxon>rosids</taxon>
        <taxon>fabids</taxon>
        <taxon>Fabales</taxon>
        <taxon>Fabaceae</taxon>
        <taxon>Cercidoideae</taxon>
        <taxon>Cercideae</taxon>
        <taxon>Bauhiniinae</taxon>
        <taxon>Bauhinia</taxon>
    </lineage>
</organism>
<evidence type="ECO:0000313" key="2">
    <source>
        <dbReference type="Proteomes" id="UP000828941"/>
    </source>
</evidence>
<proteinExistence type="predicted"/>
<protein>
    <submittedName>
        <fullName evidence="1">Uncharacterized protein</fullName>
    </submittedName>
</protein>
<dbReference type="Proteomes" id="UP000828941">
    <property type="component" value="Chromosome 8"/>
</dbReference>